<feature type="domain" description="Ricin B lectin" evidence="7">
    <location>
        <begin position="96"/>
        <end position="181"/>
    </location>
</feature>
<keyword evidence="2 6" id="KW-0732">Signal</keyword>
<dbReference type="PROSITE" id="PS51257">
    <property type="entry name" value="PROKAR_LIPOPROTEIN"/>
    <property type="match status" value="1"/>
</dbReference>
<dbReference type="RefSeq" id="WP_131527742.1">
    <property type="nucleotide sequence ID" value="NZ_SJSO01000003.1"/>
</dbReference>
<evidence type="ECO:0000256" key="1">
    <source>
        <dbReference type="ARBA" id="ARBA00009865"/>
    </source>
</evidence>
<proteinExistence type="inferred from homology"/>
<dbReference type="InterPro" id="IPR023296">
    <property type="entry name" value="Glyco_hydro_beta-prop_sf"/>
</dbReference>
<dbReference type="Gene3D" id="2.115.10.20">
    <property type="entry name" value="Glycosyl hydrolase domain, family 43"/>
    <property type="match status" value="1"/>
</dbReference>
<protein>
    <recommendedName>
        <fullName evidence="7">Ricin B lectin domain-containing protein</fullName>
    </recommendedName>
</protein>
<evidence type="ECO:0000256" key="3">
    <source>
        <dbReference type="ARBA" id="ARBA00022801"/>
    </source>
</evidence>
<evidence type="ECO:0000256" key="2">
    <source>
        <dbReference type="ARBA" id="ARBA00022729"/>
    </source>
</evidence>
<evidence type="ECO:0000256" key="6">
    <source>
        <dbReference type="SAM" id="SignalP"/>
    </source>
</evidence>
<dbReference type="InterPro" id="IPR000772">
    <property type="entry name" value="Ricin_B_lectin"/>
</dbReference>
<dbReference type="CDD" id="cd00161">
    <property type="entry name" value="beta-trefoil_Ricin-like"/>
    <property type="match status" value="1"/>
</dbReference>
<accession>A0A4R0PZH5</accession>
<keyword evidence="4 5" id="KW-0326">Glycosidase</keyword>
<dbReference type="OrthoDB" id="177947at2"/>
<dbReference type="PANTHER" id="PTHR43817:SF1">
    <property type="entry name" value="HYDROLASE, FAMILY 43, PUTATIVE (AFU_ORTHOLOGUE AFUA_3G01660)-RELATED"/>
    <property type="match status" value="1"/>
</dbReference>
<evidence type="ECO:0000256" key="5">
    <source>
        <dbReference type="RuleBase" id="RU361187"/>
    </source>
</evidence>
<dbReference type="SUPFAM" id="SSF50370">
    <property type="entry name" value="Ricin B-like lectins"/>
    <property type="match status" value="1"/>
</dbReference>
<sequence>MKTKLLHFLLSFLCILSFTACQKAAPETPQDETFDLPDKQQVNAFIPPPSGTLIDSGIYRIRGISSLPAGPVVEVAGNTTAENAKIQQWPWFPNNGQKWRLIKVDATYYKLVNLTSNKCLWSPSAISGDQLLQHTDDGSDAQRWSISYSSANNAYVLTNKATGMAMVVDPANSGSGTKIKQLSAVSGTQDKFQFTNLNFRNPLASGSRADPFVAQKDGFYYFLFTQGSKISIIKTPSMALLNNYPVTTVYTPPAGTAYSHAIWAPELFFISGKWYIYFAADDGADANHRMYVLENASADPTVGTWTFKGKISDPSDQWAIDGTVLTVGSTNYFVWSGWEDIATKFKQYLYLAPMSNPWTISGPRVKISSPTNTWEKYESSGTGLGVNEGPIMLQKDASSPIFIIYSGSRYGSDNYCLGQVQLKSGGNPTVTADWINKKQVLTRNDAGGVFGPGHNGFFTSSYTDGNGVLRSENWVIYHARGTAANPGGTRTPRMQKFSWNTDGSPNFGISAPINVNIPIPIGE</sequence>
<reference evidence="8 9" key="1">
    <citation type="submission" date="2019-02" db="EMBL/GenBank/DDBJ databases">
        <title>Pedobacter sp. RP-3-21 sp. nov., isolated from Arctic soil.</title>
        <authorList>
            <person name="Dahal R.H."/>
        </authorList>
    </citation>
    <scope>NUCLEOTIDE SEQUENCE [LARGE SCALE GENOMIC DNA]</scope>
    <source>
        <strain evidence="8 9">RP-3-21</strain>
    </source>
</reference>
<evidence type="ECO:0000313" key="8">
    <source>
        <dbReference type="EMBL" id="TCD28662.1"/>
    </source>
</evidence>
<keyword evidence="3 5" id="KW-0378">Hydrolase</keyword>
<dbReference type="PROSITE" id="PS50231">
    <property type="entry name" value="RICIN_B_LECTIN"/>
    <property type="match status" value="1"/>
</dbReference>
<dbReference type="CDD" id="cd18820">
    <property type="entry name" value="GH43_LbAraf43-like"/>
    <property type="match status" value="1"/>
</dbReference>
<dbReference type="Pfam" id="PF14200">
    <property type="entry name" value="RicinB_lectin_2"/>
    <property type="match status" value="1"/>
</dbReference>
<name>A0A4R0PZH5_9SPHI</name>
<dbReference type="InterPro" id="IPR035992">
    <property type="entry name" value="Ricin_B-like_lectins"/>
</dbReference>
<dbReference type="Gene3D" id="2.80.10.50">
    <property type="match status" value="1"/>
</dbReference>
<organism evidence="8 9">
    <name type="scientific">Pedobacter psychrodurus</name>
    <dbReference type="NCBI Taxonomy" id="2530456"/>
    <lineage>
        <taxon>Bacteria</taxon>
        <taxon>Pseudomonadati</taxon>
        <taxon>Bacteroidota</taxon>
        <taxon>Sphingobacteriia</taxon>
        <taxon>Sphingobacteriales</taxon>
        <taxon>Sphingobacteriaceae</taxon>
        <taxon>Pedobacter</taxon>
    </lineage>
</organism>
<comment type="similarity">
    <text evidence="1 5">Belongs to the glycosyl hydrolase 43 family.</text>
</comment>
<dbReference type="Pfam" id="PF04616">
    <property type="entry name" value="Glyco_hydro_43"/>
    <property type="match status" value="1"/>
</dbReference>
<evidence type="ECO:0000259" key="7">
    <source>
        <dbReference type="Pfam" id="PF14200"/>
    </source>
</evidence>
<dbReference type="InterPro" id="IPR006710">
    <property type="entry name" value="Glyco_hydro_43"/>
</dbReference>
<gene>
    <name evidence="8" type="ORF">EZ456_04550</name>
</gene>
<dbReference type="PANTHER" id="PTHR43817">
    <property type="entry name" value="GLYCOSYL HYDROLASE"/>
    <property type="match status" value="1"/>
</dbReference>
<dbReference type="AlphaFoldDB" id="A0A4R0PZH5"/>
<feature type="chain" id="PRO_5020704953" description="Ricin B lectin domain-containing protein" evidence="6">
    <location>
        <begin position="21"/>
        <end position="523"/>
    </location>
</feature>
<dbReference type="Proteomes" id="UP000293925">
    <property type="component" value="Unassembled WGS sequence"/>
</dbReference>
<evidence type="ECO:0000313" key="9">
    <source>
        <dbReference type="Proteomes" id="UP000293925"/>
    </source>
</evidence>
<dbReference type="SUPFAM" id="SSF75005">
    <property type="entry name" value="Arabinanase/levansucrase/invertase"/>
    <property type="match status" value="1"/>
</dbReference>
<dbReference type="EMBL" id="SJSO01000003">
    <property type="protein sequence ID" value="TCD28662.1"/>
    <property type="molecule type" value="Genomic_DNA"/>
</dbReference>
<keyword evidence="9" id="KW-1185">Reference proteome</keyword>
<feature type="signal peptide" evidence="6">
    <location>
        <begin position="1"/>
        <end position="20"/>
    </location>
</feature>
<comment type="caution">
    <text evidence="8">The sequence shown here is derived from an EMBL/GenBank/DDBJ whole genome shotgun (WGS) entry which is preliminary data.</text>
</comment>
<dbReference type="GO" id="GO:0005975">
    <property type="term" value="P:carbohydrate metabolic process"/>
    <property type="evidence" value="ECO:0007669"/>
    <property type="project" value="InterPro"/>
</dbReference>
<dbReference type="GO" id="GO:0004553">
    <property type="term" value="F:hydrolase activity, hydrolyzing O-glycosyl compounds"/>
    <property type="evidence" value="ECO:0007669"/>
    <property type="project" value="InterPro"/>
</dbReference>
<evidence type="ECO:0000256" key="4">
    <source>
        <dbReference type="ARBA" id="ARBA00023295"/>
    </source>
</evidence>